<keyword evidence="3" id="KW-1185">Reference proteome</keyword>
<dbReference type="InterPro" id="IPR001387">
    <property type="entry name" value="Cro/C1-type_HTH"/>
</dbReference>
<dbReference type="GO" id="GO:0003677">
    <property type="term" value="F:DNA binding"/>
    <property type="evidence" value="ECO:0007669"/>
    <property type="project" value="InterPro"/>
</dbReference>
<dbReference type="InterPro" id="IPR010982">
    <property type="entry name" value="Lambda_DNA-bd_dom_sf"/>
</dbReference>
<sequence>MDLAERQEVVAKNRAVQRQVYGQTLDVLLRQLMMDLGINQVRLADVLGVSEQMLSQLINGYRAKSRDPGAGYRLQLLCELAEQVATGRVPAADTDIYVADIKRDPGTVLVPAQGRADAAGAAVKRAVREIQSSLRAVATAGDLLDAAELLDARHPELAAYLRVYGAARTPDAIAHYRSHLSD</sequence>
<dbReference type="Gene3D" id="1.10.260.40">
    <property type="entry name" value="lambda repressor-like DNA-binding domains"/>
    <property type="match status" value="1"/>
</dbReference>
<evidence type="ECO:0000313" key="2">
    <source>
        <dbReference type="EMBL" id="NGO81089.1"/>
    </source>
</evidence>
<reference evidence="2 3" key="1">
    <citation type="submission" date="2020-02" db="EMBL/GenBank/DDBJ databases">
        <title>Whole-genome analyses of novel actinobacteria.</title>
        <authorList>
            <person name="Sahin N."/>
            <person name="Tokatli A."/>
        </authorList>
    </citation>
    <scope>NUCLEOTIDE SEQUENCE [LARGE SCALE GENOMIC DNA]</scope>
    <source>
        <strain evidence="2 3">YC504</strain>
    </source>
</reference>
<proteinExistence type="predicted"/>
<dbReference type="CDD" id="cd00093">
    <property type="entry name" value="HTH_XRE"/>
    <property type="match status" value="1"/>
</dbReference>
<evidence type="ECO:0000313" key="3">
    <source>
        <dbReference type="Proteomes" id="UP000481109"/>
    </source>
</evidence>
<dbReference type="SUPFAM" id="SSF47413">
    <property type="entry name" value="lambda repressor-like DNA-binding domains"/>
    <property type="match status" value="1"/>
</dbReference>
<name>A0A6G4XU12_9ACTN</name>
<dbReference type="AlphaFoldDB" id="A0A6G4XU12"/>
<dbReference type="Pfam" id="PF01381">
    <property type="entry name" value="HTH_3"/>
    <property type="match status" value="1"/>
</dbReference>
<dbReference type="PROSITE" id="PS50943">
    <property type="entry name" value="HTH_CROC1"/>
    <property type="match status" value="1"/>
</dbReference>
<dbReference type="EMBL" id="JAAKZW010000282">
    <property type="protein sequence ID" value="NGO81089.1"/>
    <property type="molecule type" value="Genomic_DNA"/>
</dbReference>
<gene>
    <name evidence="2" type="ORF">G6045_36320</name>
</gene>
<organism evidence="2 3">
    <name type="scientific">Streptomyces mesophilus</name>
    <dbReference type="NCBI Taxonomy" id="1775132"/>
    <lineage>
        <taxon>Bacteria</taxon>
        <taxon>Bacillati</taxon>
        <taxon>Actinomycetota</taxon>
        <taxon>Actinomycetes</taxon>
        <taxon>Kitasatosporales</taxon>
        <taxon>Streptomycetaceae</taxon>
        <taxon>Streptomyces</taxon>
    </lineage>
</organism>
<dbReference type="RefSeq" id="WP_165336497.1">
    <property type="nucleotide sequence ID" value="NZ_JAAKZW010000282.1"/>
</dbReference>
<dbReference type="Proteomes" id="UP000481109">
    <property type="component" value="Unassembled WGS sequence"/>
</dbReference>
<evidence type="ECO:0000259" key="1">
    <source>
        <dbReference type="PROSITE" id="PS50943"/>
    </source>
</evidence>
<accession>A0A6G4XU12</accession>
<protein>
    <submittedName>
        <fullName evidence="2">Helix-turn-helix transcriptional regulator</fullName>
    </submittedName>
</protein>
<feature type="domain" description="HTH cro/C1-type" evidence="1">
    <location>
        <begin position="29"/>
        <end position="62"/>
    </location>
</feature>
<comment type="caution">
    <text evidence="2">The sequence shown here is derived from an EMBL/GenBank/DDBJ whole genome shotgun (WGS) entry which is preliminary data.</text>
</comment>